<feature type="domain" description="Guanylate cyclase" evidence="1">
    <location>
        <begin position="308"/>
        <end position="434"/>
    </location>
</feature>
<dbReference type="SMART" id="SM00044">
    <property type="entry name" value="CYCc"/>
    <property type="match status" value="1"/>
</dbReference>
<protein>
    <submittedName>
        <fullName evidence="2">Adenylate/guanylate cyclase</fullName>
    </submittedName>
</protein>
<dbReference type="eggNOG" id="COG2114">
    <property type="taxonomic scope" value="Bacteria"/>
</dbReference>
<evidence type="ECO:0000313" key="2">
    <source>
        <dbReference type="EMBL" id="EAR16030.1"/>
    </source>
</evidence>
<keyword evidence="3" id="KW-1185">Reference proteome</keyword>
<dbReference type="InterPro" id="IPR003018">
    <property type="entry name" value="GAF"/>
</dbReference>
<dbReference type="InterPro" id="IPR050697">
    <property type="entry name" value="Adenylyl/Guanylyl_Cyclase_3/4"/>
</dbReference>
<gene>
    <name evidence="2" type="ordered locus">RB2501_04010</name>
</gene>
<dbReference type="Proteomes" id="UP000009049">
    <property type="component" value="Chromosome"/>
</dbReference>
<dbReference type="SMART" id="SM00065">
    <property type="entry name" value="GAF"/>
    <property type="match status" value="1"/>
</dbReference>
<dbReference type="AlphaFoldDB" id="A4CGH2"/>
<dbReference type="PANTHER" id="PTHR43081:SF1">
    <property type="entry name" value="ADENYLATE CYCLASE, TERMINAL-DIFFERENTIATION SPECIFIC"/>
    <property type="match status" value="1"/>
</dbReference>
<dbReference type="PROSITE" id="PS50125">
    <property type="entry name" value="GUANYLATE_CYCLASE_2"/>
    <property type="match status" value="1"/>
</dbReference>
<dbReference type="Gene3D" id="3.30.70.1230">
    <property type="entry name" value="Nucleotide cyclase"/>
    <property type="match status" value="1"/>
</dbReference>
<dbReference type="GO" id="GO:0004016">
    <property type="term" value="F:adenylate cyclase activity"/>
    <property type="evidence" value="ECO:0007669"/>
    <property type="project" value="UniProtKB-ARBA"/>
</dbReference>
<reference evidence="2 3" key="1">
    <citation type="journal article" date="2009" name="J. Bacteriol.">
        <title>Complete genome sequence of Robiginitalea biformata HTCC2501.</title>
        <authorList>
            <person name="Oh H.M."/>
            <person name="Giovannoni S.J."/>
            <person name="Lee K."/>
            <person name="Ferriera S."/>
            <person name="Johnson J."/>
            <person name="Cho J.C."/>
        </authorList>
    </citation>
    <scope>NUCLEOTIDE SEQUENCE [LARGE SCALE GENOMIC DNA]</scope>
    <source>
        <strain evidence="3">ATCC BAA-864 / HTCC2501 / KCTC 12146</strain>
    </source>
</reference>
<dbReference type="CDD" id="cd07302">
    <property type="entry name" value="CHD"/>
    <property type="match status" value="1"/>
</dbReference>
<sequence>MKLSTSQKALRQVLKRDATIRNLLEGLCEKLGVTFCFEDPQGQVLWGKRDDASRAIPMENDGEPLGTFYSADENAQPVMETLKVLFLKEWEKKKIGKEVLGLYREINMIYGLSEMISEKIDAESIAQVTLQEAAQIIDTTHGLFLMYDPEQDRVIEVADFGDNPKRSSFVKNQEALLKELIRRGTSAIVPGSRVAANPALSHLKAVMYAPLKVKHRTLGMVILGHEDAVEYTAAELKLLTTITLQSATAIESAHLYQKGLAEVKEREEAIRKVHDASQKFVPSEFIKSLGKVRITEVELGDLVEREVTVVFADIRGFTTLSESISPRDNFLFVNGFNNRMGPIIRRNGGFIMQYLGDGFMALFPEGAQGALNASVQMQELLREYNAERAAKKRLPVQVGVGMQNGKLIMGITGDSERLDAAIISDTVNTAARIEGLSKHYGASILLTEECRENLTDPGAFDFRYLGQVQLKGKNKPIDLYECIDGDAEDLRAHKIQHLPTFDEAMDHYFNRDFAMAAVTFQRIFKMHENDLPAKLFLNRSAHLITQDLGDDWKGVETMTTK</sequence>
<evidence type="ECO:0000259" key="1">
    <source>
        <dbReference type="PROSITE" id="PS50125"/>
    </source>
</evidence>
<accession>A4CGH2</accession>
<dbReference type="HOGENOM" id="CLU_000445_110_3_10"/>
<dbReference type="Gene3D" id="3.30.450.40">
    <property type="match status" value="1"/>
</dbReference>
<dbReference type="Pfam" id="PF13492">
    <property type="entry name" value="GAF_3"/>
    <property type="match status" value="1"/>
</dbReference>
<dbReference type="GO" id="GO:0035556">
    <property type="term" value="P:intracellular signal transduction"/>
    <property type="evidence" value="ECO:0007669"/>
    <property type="project" value="InterPro"/>
</dbReference>
<evidence type="ECO:0000313" key="3">
    <source>
        <dbReference type="Proteomes" id="UP000009049"/>
    </source>
</evidence>
<dbReference type="InterPro" id="IPR029787">
    <property type="entry name" value="Nucleotide_cyclase"/>
</dbReference>
<proteinExistence type="predicted"/>
<dbReference type="SUPFAM" id="SSF55073">
    <property type="entry name" value="Nucleotide cyclase"/>
    <property type="match status" value="1"/>
</dbReference>
<dbReference type="OrthoDB" id="1522078at2"/>
<dbReference type="GO" id="GO:0009190">
    <property type="term" value="P:cyclic nucleotide biosynthetic process"/>
    <property type="evidence" value="ECO:0007669"/>
    <property type="project" value="InterPro"/>
</dbReference>
<dbReference type="SUPFAM" id="SSF55781">
    <property type="entry name" value="GAF domain-like"/>
    <property type="match status" value="1"/>
</dbReference>
<dbReference type="STRING" id="313596.RB2501_04010"/>
<dbReference type="InterPro" id="IPR001054">
    <property type="entry name" value="A/G_cyclase"/>
</dbReference>
<dbReference type="Pfam" id="PF00211">
    <property type="entry name" value="Guanylate_cyc"/>
    <property type="match status" value="1"/>
</dbReference>
<name>A4CGH2_ROBBH</name>
<dbReference type="KEGG" id="rbi:RB2501_04010"/>
<organism evidence="2 3">
    <name type="scientific">Robiginitalea biformata (strain ATCC BAA-864 / DSM 15991 / KCTC 12146 / HTCC2501)</name>
    <dbReference type="NCBI Taxonomy" id="313596"/>
    <lineage>
        <taxon>Bacteria</taxon>
        <taxon>Pseudomonadati</taxon>
        <taxon>Bacteroidota</taxon>
        <taxon>Flavobacteriia</taxon>
        <taxon>Flavobacteriales</taxon>
        <taxon>Flavobacteriaceae</taxon>
        <taxon>Robiginitalea</taxon>
    </lineage>
</organism>
<dbReference type="InterPro" id="IPR029016">
    <property type="entry name" value="GAF-like_dom_sf"/>
</dbReference>
<dbReference type="PANTHER" id="PTHR43081">
    <property type="entry name" value="ADENYLATE CYCLASE, TERMINAL-DIFFERENTIATION SPECIFIC-RELATED"/>
    <property type="match status" value="1"/>
</dbReference>
<dbReference type="RefSeq" id="WP_012813725.1">
    <property type="nucleotide sequence ID" value="NC_013222.1"/>
</dbReference>
<dbReference type="EMBL" id="CP001712">
    <property type="protein sequence ID" value="EAR16030.1"/>
    <property type="molecule type" value="Genomic_DNA"/>
</dbReference>